<feature type="transmembrane region" description="Helical" evidence="2">
    <location>
        <begin position="54"/>
        <end position="75"/>
    </location>
</feature>
<dbReference type="EMBL" id="SLVJ01000005">
    <property type="protein sequence ID" value="TCM68427.1"/>
    <property type="molecule type" value="Genomic_DNA"/>
</dbReference>
<accession>A0A4R1XV62</accession>
<protein>
    <submittedName>
        <fullName evidence="3">Uncharacterized protein</fullName>
    </submittedName>
</protein>
<evidence type="ECO:0000256" key="1">
    <source>
        <dbReference type="SAM" id="MobiDB-lite"/>
    </source>
</evidence>
<sequence length="152" mass="16760">MPDLRPRCYYCNSVQTQLISTSFTKNIYSCKNCGHRFVIKLSSDTSVSKPKGCLFAIIKWSIIGTGLLFVFIYLFGEKTPVKKVPPAKVTTIKKESTLIIPKPTQAQPSPESKDQTPSHIPPTNADMPAKSISNSHDQNDTLNINTSISASE</sequence>
<comment type="caution">
    <text evidence="3">The sequence shown here is derived from an EMBL/GenBank/DDBJ whole genome shotgun (WGS) entry which is preliminary data.</text>
</comment>
<organism evidence="3 4">
    <name type="scientific">Acinetobacter calcoaceticus</name>
    <dbReference type="NCBI Taxonomy" id="471"/>
    <lineage>
        <taxon>Bacteria</taxon>
        <taxon>Pseudomonadati</taxon>
        <taxon>Pseudomonadota</taxon>
        <taxon>Gammaproteobacteria</taxon>
        <taxon>Moraxellales</taxon>
        <taxon>Moraxellaceae</taxon>
        <taxon>Acinetobacter</taxon>
        <taxon>Acinetobacter calcoaceticus/baumannii complex</taxon>
    </lineage>
</organism>
<dbReference type="Proteomes" id="UP000294963">
    <property type="component" value="Unassembled WGS sequence"/>
</dbReference>
<keyword evidence="2" id="KW-1133">Transmembrane helix</keyword>
<feature type="region of interest" description="Disordered" evidence="1">
    <location>
        <begin position="96"/>
        <end position="152"/>
    </location>
</feature>
<evidence type="ECO:0000313" key="4">
    <source>
        <dbReference type="Proteomes" id="UP000294963"/>
    </source>
</evidence>
<reference evidence="3 4" key="1">
    <citation type="submission" date="2019-03" db="EMBL/GenBank/DDBJ databases">
        <title>Genomic analyses of the natural microbiome of Caenorhabditis elegans.</title>
        <authorList>
            <person name="Samuel B."/>
        </authorList>
    </citation>
    <scope>NUCLEOTIDE SEQUENCE [LARGE SCALE GENOMIC DNA]</scope>
    <source>
        <strain evidence="3 4">JUb89</strain>
    </source>
</reference>
<name>A0A4R1XV62_ACICA</name>
<gene>
    <name evidence="3" type="ORF">EC844_105131</name>
</gene>
<keyword evidence="4" id="KW-1185">Reference proteome</keyword>
<feature type="compositionally biased region" description="Polar residues" evidence="1">
    <location>
        <begin position="131"/>
        <end position="152"/>
    </location>
</feature>
<evidence type="ECO:0000313" key="3">
    <source>
        <dbReference type="EMBL" id="TCM68427.1"/>
    </source>
</evidence>
<keyword evidence="2" id="KW-0812">Transmembrane</keyword>
<evidence type="ECO:0000256" key="2">
    <source>
        <dbReference type="SAM" id="Phobius"/>
    </source>
</evidence>
<keyword evidence="2" id="KW-0472">Membrane</keyword>
<dbReference type="AlphaFoldDB" id="A0A4R1XV62"/>
<proteinExistence type="predicted"/>